<evidence type="ECO:0000313" key="2">
    <source>
        <dbReference type="EMBL" id="CAI4014912.1"/>
    </source>
</evidence>
<dbReference type="EMBL" id="CAMXCT020006507">
    <property type="protein sequence ID" value="CAL1168287.1"/>
    <property type="molecule type" value="Genomic_DNA"/>
</dbReference>
<dbReference type="InterPro" id="IPR002109">
    <property type="entry name" value="Glutaredoxin"/>
</dbReference>
<sequence length="363" mass="40401">MELTYNYGLDDPSAYKPGTGLTEFGIFVPDVDAAKSAAQKLGYAEEEGCIVGPDKYRFRLFPMPSDRSEHFLYVMCRSGNLAKTVGFYKDVLGMSDVAVPELVPKRGSSMAAVSYTSKTHPHQREPVMLVWYEDGIKPQPTPWEGRHALGLDAEEIKALHARYQKEFPDKIMHQGDAGPISLQEKLGTLFIFIARDIDGYEMCYVSRETMLPAVVEAVTNYDGKALDWTARQSRIEKIAAAGKQVEELLSKHSVVLFSKEWCPFCKKAKNAFDSIEAKVFIKELENIDKKPIVEDPMAFQEYLAAKTNAGKSVPKGFIKGEFIGGGDDIVDLNKRGVLLEKCVAAGAAEKKVAEEAELKFFFN</sequence>
<comment type="caution">
    <text evidence="2">The sequence shown here is derived from an EMBL/GenBank/DDBJ whole genome shotgun (WGS) entry which is preliminary data.</text>
</comment>
<dbReference type="InterPro" id="IPR036249">
    <property type="entry name" value="Thioredoxin-like_sf"/>
</dbReference>
<dbReference type="Gene3D" id="3.10.180.10">
    <property type="entry name" value="2,3-Dihydroxybiphenyl 1,2-Dioxygenase, domain 1"/>
    <property type="match status" value="1"/>
</dbReference>
<dbReference type="GO" id="GO:0015038">
    <property type="term" value="F:glutathione disulfide oxidoreductase activity"/>
    <property type="evidence" value="ECO:0007669"/>
    <property type="project" value="TreeGrafter"/>
</dbReference>
<dbReference type="GO" id="GO:0034599">
    <property type="term" value="P:cellular response to oxidative stress"/>
    <property type="evidence" value="ECO:0007669"/>
    <property type="project" value="TreeGrafter"/>
</dbReference>
<dbReference type="InterPro" id="IPR037523">
    <property type="entry name" value="VOC_core"/>
</dbReference>
<dbReference type="SUPFAM" id="SSF52833">
    <property type="entry name" value="Thioredoxin-like"/>
    <property type="match status" value="1"/>
</dbReference>
<reference evidence="2" key="1">
    <citation type="submission" date="2022-10" db="EMBL/GenBank/DDBJ databases">
        <authorList>
            <person name="Chen Y."/>
            <person name="Dougan E. K."/>
            <person name="Chan C."/>
            <person name="Rhodes N."/>
            <person name="Thang M."/>
        </authorList>
    </citation>
    <scope>NUCLEOTIDE SEQUENCE</scope>
</reference>
<dbReference type="PANTHER" id="PTHR45694">
    <property type="entry name" value="GLUTAREDOXIN 2"/>
    <property type="match status" value="1"/>
</dbReference>
<dbReference type="Pfam" id="PF00462">
    <property type="entry name" value="Glutaredoxin"/>
    <property type="match status" value="1"/>
</dbReference>
<dbReference type="EMBL" id="CAMXCT030006507">
    <property type="protein sequence ID" value="CAL4802224.1"/>
    <property type="molecule type" value="Genomic_DNA"/>
</dbReference>
<feature type="non-terminal residue" evidence="2">
    <location>
        <position position="1"/>
    </location>
</feature>
<dbReference type="PROSITE" id="PS51819">
    <property type="entry name" value="VOC"/>
    <property type="match status" value="1"/>
</dbReference>
<evidence type="ECO:0000259" key="1">
    <source>
        <dbReference type="PROSITE" id="PS51819"/>
    </source>
</evidence>
<dbReference type="OrthoDB" id="418495at2759"/>
<dbReference type="Proteomes" id="UP001152797">
    <property type="component" value="Unassembled WGS sequence"/>
</dbReference>
<evidence type="ECO:0000313" key="3">
    <source>
        <dbReference type="EMBL" id="CAL4802224.1"/>
    </source>
</evidence>
<name>A0A9P1DT02_9DINO</name>
<feature type="domain" description="VOC" evidence="1">
    <location>
        <begin position="70"/>
        <end position="207"/>
    </location>
</feature>
<dbReference type="PANTHER" id="PTHR45694:SF18">
    <property type="entry name" value="GLUTAREDOXIN-1-RELATED"/>
    <property type="match status" value="1"/>
</dbReference>
<accession>A0A9P1DT02</accession>
<reference evidence="3 4" key="2">
    <citation type="submission" date="2024-05" db="EMBL/GenBank/DDBJ databases">
        <authorList>
            <person name="Chen Y."/>
            <person name="Shah S."/>
            <person name="Dougan E. K."/>
            <person name="Thang M."/>
            <person name="Chan C."/>
        </authorList>
    </citation>
    <scope>NUCLEOTIDE SEQUENCE [LARGE SCALE GENOMIC DNA]</scope>
</reference>
<organism evidence="2">
    <name type="scientific">Cladocopium goreaui</name>
    <dbReference type="NCBI Taxonomy" id="2562237"/>
    <lineage>
        <taxon>Eukaryota</taxon>
        <taxon>Sar</taxon>
        <taxon>Alveolata</taxon>
        <taxon>Dinophyceae</taxon>
        <taxon>Suessiales</taxon>
        <taxon>Symbiodiniaceae</taxon>
        <taxon>Cladocopium</taxon>
    </lineage>
</organism>
<dbReference type="PRINTS" id="PR00160">
    <property type="entry name" value="GLUTAREDOXIN"/>
</dbReference>
<dbReference type="AlphaFoldDB" id="A0A9P1DT02"/>
<protein>
    <submittedName>
        <fullName evidence="3">Glutaredoxin-C4 (AtGrxC4)</fullName>
    </submittedName>
</protein>
<dbReference type="GO" id="GO:0005737">
    <property type="term" value="C:cytoplasm"/>
    <property type="evidence" value="ECO:0007669"/>
    <property type="project" value="TreeGrafter"/>
</dbReference>
<dbReference type="EMBL" id="CAMXCT010006507">
    <property type="protein sequence ID" value="CAI4014912.1"/>
    <property type="molecule type" value="Genomic_DNA"/>
</dbReference>
<dbReference type="InterPro" id="IPR014025">
    <property type="entry name" value="Glutaredoxin_subgr"/>
</dbReference>
<dbReference type="PROSITE" id="PS51354">
    <property type="entry name" value="GLUTAREDOXIN_2"/>
    <property type="match status" value="1"/>
</dbReference>
<dbReference type="Gene3D" id="3.40.30.10">
    <property type="entry name" value="Glutaredoxin"/>
    <property type="match status" value="1"/>
</dbReference>
<proteinExistence type="predicted"/>
<gene>
    <name evidence="2" type="ORF">C1SCF055_LOCUS39773</name>
</gene>
<keyword evidence="4" id="KW-1185">Reference proteome</keyword>
<evidence type="ECO:0000313" key="4">
    <source>
        <dbReference type="Proteomes" id="UP001152797"/>
    </source>
</evidence>
<dbReference type="SUPFAM" id="SSF54593">
    <property type="entry name" value="Glyoxalase/Bleomycin resistance protein/Dihydroxybiphenyl dioxygenase"/>
    <property type="match status" value="2"/>
</dbReference>
<dbReference type="InterPro" id="IPR029068">
    <property type="entry name" value="Glyas_Bleomycin-R_OHBP_Dase"/>
</dbReference>